<accession>A0A9P6ZR63</accession>
<feature type="compositionally biased region" description="Polar residues" evidence="1">
    <location>
        <begin position="37"/>
        <end position="50"/>
    </location>
</feature>
<evidence type="ECO:0000313" key="3">
    <source>
        <dbReference type="Proteomes" id="UP000714275"/>
    </source>
</evidence>
<dbReference type="OrthoDB" id="2684452at2759"/>
<feature type="compositionally biased region" description="Polar residues" evidence="1">
    <location>
        <begin position="248"/>
        <end position="261"/>
    </location>
</feature>
<organism evidence="2 3">
    <name type="scientific">Suillus placidus</name>
    <dbReference type="NCBI Taxonomy" id="48579"/>
    <lineage>
        <taxon>Eukaryota</taxon>
        <taxon>Fungi</taxon>
        <taxon>Dikarya</taxon>
        <taxon>Basidiomycota</taxon>
        <taxon>Agaricomycotina</taxon>
        <taxon>Agaricomycetes</taxon>
        <taxon>Agaricomycetidae</taxon>
        <taxon>Boletales</taxon>
        <taxon>Suillineae</taxon>
        <taxon>Suillaceae</taxon>
        <taxon>Suillus</taxon>
    </lineage>
</organism>
<feature type="region of interest" description="Disordered" evidence="1">
    <location>
        <begin position="26"/>
        <end position="56"/>
    </location>
</feature>
<feature type="compositionally biased region" description="Acidic residues" evidence="1">
    <location>
        <begin position="263"/>
        <end position="278"/>
    </location>
</feature>
<evidence type="ECO:0000256" key="1">
    <source>
        <dbReference type="SAM" id="MobiDB-lite"/>
    </source>
</evidence>
<dbReference type="AlphaFoldDB" id="A0A9P6ZR63"/>
<proteinExistence type="predicted"/>
<protein>
    <submittedName>
        <fullName evidence="2">Uncharacterized protein</fullName>
    </submittedName>
</protein>
<feature type="compositionally biased region" description="Polar residues" evidence="1">
    <location>
        <begin position="279"/>
        <end position="290"/>
    </location>
</feature>
<keyword evidence="3" id="KW-1185">Reference proteome</keyword>
<reference evidence="2" key="1">
    <citation type="journal article" date="2020" name="New Phytol.">
        <title>Comparative genomics reveals dynamic genome evolution in host specialist ectomycorrhizal fungi.</title>
        <authorList>
            <person name="Lofgren L.A."/>
            <person name="Nguyen N.H."/>
            <person name="Vilgalys R."/>
            <person name="Ruytinx J."/>
            <person name="Liao H.L."/>
            <person name="Branco S."/>
            <person name="Kuo A."/>
            <person name="LaButti K."/>
            <person name="Lipzen A."/>
            <person name="Andreopoulos W."/>
            <person name="Pangilinan J."/>
            <person name="Riley R."/>
            <person name="Hundley H."/>
            <person name="Na H."/>
            <person name="Barry K."/>
            <person name="Grigoriev I.V."/>
            <person name="Stajich J.E."/>
            <person name="Kennedy P.G."/>
        </authorList>
    </citation>
    <scope>NUCLEOTIDE SEQUENCE</scope>
    <source>
        <strain evidence="2">DOB743</strain>
    </source>
</reference>
<dbReference type="Proteomes" id="UP000714275">
    <property type="component" value="Unassembled WGS sequence"/>
</dbReference>
<sequence length="320" mass="35759">MQRLGISRLLDPQIIRQSVNDAQRKSTIYPPPVVPFSQPSGSGISRTSTPGPDILVPSSWQHSESLDQHRVAGAAGYSLHHAQYNSEREQWAKLSYSPPPAETITLEISANICEGKKDIDARIDAPGLIALAFDMVTPKLFVFGNGFPWRTDEFTVRDAAWVDLSTHQPNVPYFFSQCLVPSRCGQKAPTFKSNQFALTVIVLVVQWVEYEEWLENIEEHRHCQSVAHDDRNSINDFDDGNTSINDFDDGNSINNFNNGSTIEDFEDGNEPEGVDSNDWEGTSSTESTQHRNVGHLLSQPSGHMFEQRVILAQALYRCPA</sequence>
<dbReference type="EMBL" id="JABBWD010000037">
    <property type="protein sequence ID" value="KAG1774958.1"/>
    <property type="molecule type" value="Genomic_DNA"/>
</dbReference>
<gene>
    <name evidence="2" type="ORF">EV702DRAFT_1047280</name>
</gene>
<feature type="region of interest" description="Disordered" evidence="1">
    <location>
        <begin position="248"/>
        <end position="290"/>
    </location>
</feature>
<comment type="caution">
    <text evidence="2">The sequence shown here is derived from an EMBL/GenBank/DDBJ whole genome shotgun (WGS) entry which is preliminary data.</text>
</comment>
<name>A0A9P6ZR63_9AGAM</name>
<evidence type="ECO:0000313" key="2">
    <source>
        <dbReference type="EMBL" id="KAG1774958.1"/>
    </source>
</evidence>